<organism evidence="2 3">
    <name type="scientific">Microbulbifer okhotskensis</name>
    <dbReference type="NCBI Taxonomy" id="2926617"/>
    <lineage>
        <taxon>Bacteria</taxon>
        <taxon>Pseudomonadati</taxon>
        <taxon>Pseudomonadota</taxon>
        <taxon>Gammaproteobacteria</taxon>
        <taxon>Cellvibrionales</taxon>
        <taxon>Microbulbiferaceae</taxon>
        <taxon>Microbulbifer</taxon>
    </lineage>
</organism>
<keyword evidence="2" id="KW-0378">Hydrolase</keyword>
<keyword evidence="3" id="KW-1185">Reference proteome</keyword>
<dbReference type="InterPro" id="IPR029058">
    <property type="entry name" value="AB_hydrolase_fold"/>
</dbReference>
<proteinExistence type="predicted"/>
<dbReference type="Pfam" id="PF00561">
    <property type="entry name" value="Abhydrolase_1"/>
    <property type="match status" value="1"/>
</dbReference>
<dbReference type="InterPro" id="IPR000073">
    <property type="entry name" value="AB_hydrolase_1"/>
</dbReference>
<dbReference type="PANTHER" id="PTHR43798">
    <property type="entry name" value="MONOACYLGLYCEROL LIPASE"/>
    <property type="match status" value="1"/>
</dbReference>
<dbReference type="Proteomes" id="UP001139028">
    <property type="component" value="Unassembled WGS sequence"/>
</dbReference>
<evidence type="ECO:0000313" key="3">
    <source>
        <dbReference type="Proteomes" id="UP001139028"/>
    </source>
</evidence>
<dbReference type="AlphaFoldDB" id="A0A9X2ERM7"/>
<comment type="caution">
    <text evidence="2">The sequence shown here is derived from an EMBL/GenBank/DDBJ whole genome shotgun (WGS) entry which is preliminary data.</text>
</comment>
<evidence type="ECO:0000259" key="1">
    <source>
        <dbReference type="Pfam" id="PF00561"/>
    </source>
</evidence>
<gene>
    <name evidence="2" type="ORF">MO867_19655</name>
</gene>
<feature type="domain" description="AB hydrolase-1" evidence="1">
    <location>
        <begin position="26"/>
        <end position="261"/>
    </location>
</feature>
<evidence type="ECO:0000313" key="2">
    <source>
        <dbReference type="EMBL" id="MCO1336551.1"/>
    </source>
</evidence>
<protein>
    <submittedName>
        <fullName evidence="2">Alpha/beta hydrolase</fullName>
    </submittedName>
</protein>
<accession>A0A9X2ERM7</accession>
<name>A0A9X2ERM7_9GAMM</name>
<sequence>MMTTLETYKGINLQVIEPLQKDSCDTLVLLHGALADERMWAAHTKILSQEFRVISITQRHFGKNGSNSMGSFGIDTHADDLISFLDENFNKAVHLVAWSYGADVALNAAIKSPTLVKSLFVYEPGYPGHLDSKEMNTYMQDAEAMFGSVFQAISDENLKEAVEYLIDGSGNNIGYFSSQSPEYRTQQLDNAHTLPLQLSQTEQPTLDKVSLAKIQIPTTVAFGAESRPLFIITSKSAGNHIPNSKLIEVSSANHMLPLENPQQFIQLVKEHTS</sequence>
<dbReference type="RefSeq" id="WP_252472278.1">
    <property type="nucleotide sequence ID" value="NZ_JALBWM010000149.1"/>
</dbReference>
<reference evidence="2" key="1">
    <citation type="journal article" date="2022" name="Arch. Microbiol.">
        <title>Microbulbifer okhotskensis sp. nov., isolated from a deep bottom sediment of the Okhotsk Sea.</title>
        <authorList>
            <person name="Romanenko L."/>
            <person name="Kurilenko V."/>
            <person name="Otstavnykh N."/>
            <person name="Velansky P."/>
            <person name="Isaeva M."/>
            <person name="Mikhailov V."/>
        </authorList>
    </citation>
    <scope>NUCLEOTIDE SEQUENCE</scope>
    <source>
        <strain evidence="2">OS29</strain>
    </source>
</reference>
<dbReference type="InterPro" id="IPR050266">
    <property type="entry name" value="AB_hydrolase_sf"/>
</dbReference>
<dbReference type="Gene3D" id="3.40.50.1820">
    <property type="entry name" value="alpha/beta hydrolase"/>
    <property type="match status" value="1"/>
</dbReference>
<dbReference type="GO" id="GO:0016787">
    <property type="term" value="F:hydrolase activity"/>
    <property type="evidence" value="ECO:0007669"/>
    <property type="project" value="UniProtKB-KW"/>
</dbReference>
<dbReference type="EMBL" id="JALBWM010000149">
    <property type="protein sequence ID" value="MCO1336551.1"/>
    <property type="molecule type" value="Genomic_DNA"/>
</dbReference>
<dbReference type="SUPFAM" id="SSF53474">
    <property type="entry name" value="alpha/beta-Hydrolases"/>
    <property type="match status" value="1"/>
</dbReference>